<gene>
    <name evidence="1" type="ORF">ENW48_00795</name>
</gene>
<sequence length="115" mass="13153">MTETDPQQVLFELREVTEKLREAPMDPVVCGVVGSVLERAGRVKLHSDHPLERELREAVAELCFAFRDWWRGPGELIFGPDIARDHAGIWEIAAHLWTMTAKEVAEHSLTRHIPF</sequence>
<proteinExistence type="predicted"/>
<evidence type="ECO:0000313" key="1">
    <source>
        <dbReference type="EMBL" id="HGZ10738.1"/>
    </source>
</evidence>
<dbReference type="AlphaFoldDB" id="A0A7C5ENF0"/>
<accession>A0A7C5ENF0</accession>
<dbReference type="EMBL" id="DTKJ01000009">
    <property type="protein sequence ID" value="HGZ10738.1"/>
    <property type="molecule type" value="Genomic_DNA"/>
</dbReference>
<comment type="caution">
    <text evidence="1">The sequence shown here is derived from an EMBL/GenBank/DDBJ whole genome shotgun (WGS) entry which is preliminary data.</text>
</comment>
<reference evidence="1" key="1">
    <citation type="journal article" date="2020" name="mSystems">
        <title>Genome- and Community-Level Interaction Insights into Carbon Utilization and Element Cycling Functions of Hydrothermarchaeota in Hydrothermal Sediment.</title>
        <authorList>
            <person name="Zhou Z."/>
            <person name="Liu Y."/>
            <person name="Xu W."/>
            <person name="Pan J."/>
            <person name="Luo Z.H."/>
            <person name="Li M."/>
        </authorList>
    </citation>
    <scope>NUCLEOTIDE SEQUENCE [LARGE SCALE GENOMIC DNA]</scope>
    <source>
        <strain evidence="1">SpSt-853</strain>
    </source>
</reference>
<name>A0A7C5ENF0_9BACT</name>
<organism evidence="1">
    <name type="scientific">Desulfobacca acetoxidans</name>
    <dbReference type="NCBI Taxonomy" id="60893"/>
    <lineage>
        <taxon>Bacteria</taxon>
        <taxon>Pseudomonadati</taxon>
        <taxon>Thermodesulfobacteriota</taxon>
        <taxon>Desulfobaccia</taxon>
        <taxon>Desulfobaccales</taxon>
        <taxon>Desulfobaccaceae</taxon>
        <taxon>Desulfobacca</taxon>
    </lineage>
</organism>
<protein>
    <submittedName>
        <fullName evidence="1">Uncharacterized protein</fullName>
    </submittedName>
</protein>